<evidence type="ECO:0000256" key="1">
    <source>
        <dbReference type="ARBA" id="ARBA00004651"/>
    </source>
</evidence>
<dbReference type="Pfam" id="PF00005">
    <property type="entry name" value="ABC_tran"/>
    <property type="match status" value="1"/>
</dbReference>
<evidence type="ECO:0000256" key="4">
    <source>
        <dbReference type="ARBA" id="ARBA00023136"/>
    </source>
</evidence>
<dbReference type="PANTHER" id="PTHR43394:SF4">
    <property type="entry name" value="TOXIN SECRETION ABC TRANSPORTER ATP-BINDING PROTEIN"/>
    <property type="match status" value="1"/>
</dbReference>
<dbReference type="Gene3D" id="1.20.1560.10">
    <property type="entry name" value="ABC transporter type 1, transmembrane domain"/>
    <property type="match status" value="1"/>
</dbReference>
<organism evidence="7 8">
    <name type="scientific">Candidatus Nitronereus thalassa</name>
    <dbReference type="NCBI Taxonomy" id="3020898"/>
    <lineage>
        <taxon>Bacteria</taxon>
        <taxon>Pseudomonadati</taxon>
        <taxon>Nitrospirota</taxon>
        <taxon>Nitrospiria</taxon>
        <taxon>Nitrospirales</taxon>
        <taxon>Nitrospiraceae</taxon>
        <taxon>Candidatus Nitronereus</taxon>
    </lineage>
</organism>
<dbReference type="Proteomes" id="UP001250932">
    <property type="component" value="Unassembled WGS sequence"/>
</dbReference>
<dbReference type="SUPFAM" id="SSF90123">
    <property type="entry name" value="ABC transporter transmembrane region"/>
    <property type="match status" value="1"/>
</dbReference>
<gene>
    <name evidence="7" type="ORF">PPG34_09280</name>
</gene>
<dbReference type="InterPro" id="IPR027417">
    <property type="entry name" value="P-loop_NTPase"/>
</dbReference>
<feature type="transmembrane region" description="Helical" evidence="5">
    <location>
        <begin position="160"/>
        <end position="179"/>
    </location>
</feature>
<keyword evidence="2 5" id="KW-0812">Transmembrane</keyword>
<dbReference type="InterPro" id="IPR011527">
    <property type="entry name" value="ABC1_TM_dom"/>
</dbReference>
<evidence type="ECO:0000313" key="7">
    <source>
        <dbReference type="EMBL" id="MDT7042545.1"/>
    </source>
</evidence>
<keyword evidence="7" id="KW-0067">ATP-binding</keyword>
<feature type="transmembrane region" description="Helical" evidence="5">
    <location>
        <begin position="53"/>
        <end position="83"/>
    </location>
</feature>
<dbReference type="SUPFAM" id="SSF52540">
    <property type="entry name" value="P-loop containing nucleoside triphosphate hydrolases"/>
    <property type="match status" value="1"/>
</dbReference>
<proteinExistence type="predicted"/>
<dbReference type="InterPro" id="IPR003439">
    <property type="entry name" value="ABC_transporter-like_ATP-bd"/>
</dbReference>
<dbReference type="GO" id="GO:0005524">
    <property type="term" value="F:ATP binding"/>
    <property type="evidence" value="ECO:0007669"/>
    <property type="project" value="UniProtKB-KW"/>
</dbReference>
<keyword evidence="4 5" id="KW-0472">Membrane</keyword>
<dbReference type="RefSeq" id="WP_313832967.1">
    <property type="nucleotide sequence ID" value="NZ_JAQOUE010000001.1"/>
</dbReference>
<dbReference type="Gene3D" id="3.40.50.300">
    <property type="entry name" value="P-loop containing nucleotide triphosphate hydrolases"/>
    <property type="match status" value="1"/>
</dbReference>
<keyword evidence="3 5" id="KW-1133">Transmembrane helix</keyword>
<dbReference type="PANTHER" id="PTHR43394">
    <property type="entry name" value="ATP-DEPENDENT PERMEASE MDL1, MITOCHONDRIAL"/>
    <property type="match status" value="1"/>
</dbReference>
<sequence>MSQHLPLLRENLDRLGLFLKQERSVLLAILSYAVVVGVFSLIIPLTVQELVNTFAFAVSPVMVVTLVGIMAVILLFVSVFRVLQFYATDILERRVFVRVALALAQILPRFKEDSFHTDSISRFFETIFMQRALANLFVDFTNVFIGGFIGMVLLALYHPYFLIFDVILIGATFLIFALGKGGLRTTLHMSDAKYDAFHWFQEVADNLLHFKTTRCLDLVVEKADNLATAYVQARKSRFRVLLRQYIGSLSIQVILHTGLLGTAGWLLSKGELTLGQLVAAEVIVASLLLNLESVVKRLYLVYYFFTALTELDHLFSLPQDRATTDSADFSIPQSGAQGVHLACSGIRLTSAWWSIPKDVNFEALPGEKCALICGTESTRHGISLVIAGLQPPSTGVVRYNGIDVRNVSLDEVNELRGIVFGRDLRLFEGTMADNITMGRSGIESEDLLWALNVVQLNQEIDELPDGLQTNIKEGGRDFTPSQQLRILLARAIITRPSLLILDGALHEIPSHIRETIFRHLCSREVPWTLVVVTTDSTVRTLVHKCFTLS</sequence>
<comment type="caution">
    <text evidence="7">The sequence shown here is derived from an EMBL/GenBank/DDBJ whole genome shotgun (WGS) entry which is preliminary data.</text>
</comment>
<name>A0ABU3K835_9BACT</name>
<feature type="transmembrane region" description="Helical" evidence="5">
    <location>
        <begin position="132"/>
        <end position="154"/>
    </location>
</feature>
<evidence type="ECO:0000259" key="6">
    <source>
        <dbReference type="PROSITE" id="PS50929"/>
    </source>
</evidence>
<feature type="transmembrane region" description="Helical" evidence="5">
    <location>
        <begin position="245"/>
        <end position="267"/>
    </location>
</feature>
<evidence type="ECO:0000256" key="2">
    <source>
        <dbReference type="ARBA" id="ARBA00022692"/>
    </source>
</evidence>
<keyword evidence="7" id="KW-0547">Nucleotide-binding</keyword>
<dbReference type="InterPro" id="IPR039421">
    <property type="entry name" value="Type_1_exporter"/>
</dbReference>
<protein>
    <submittedName>
        <fullName evidence="7">ABC transporter ATP-binding protein</fullName>
    </submittedName>
</protein>
<feature type="transmembrane region" description="Helical" evidence="5">
    <location>
        <begin position="24"/>
        <end position="47"/>
    </location>
</feature>
<keyword evidence="8" id="KW-1185">Reference proteome</keyword>
<evidence type="ECO:0000256" key="5">
    <source>
        <dbReference type="SAM" id="Phobius"/>
    </source>
</evidence>
<dbReference type="EMBL" id="JAQOUE010000001">
    <property type="protein sequence ID" value="MDT7042545.1"/>
    <property type="molecule type" value="Genomic_DNA"/>
</dbReference>
<accession>A0ABU3K835</accession>
<evidence type="ECO:0000313" key="8">
    <source>
        <dbReference type="Proteomes" id="UP001250932"/>
    </source>
</evidence>
<feature type="domain" description="ABC transmembrane type-1" evidence="6">
    <location>
        <begin position="27"/>
        <end position="280"/>
    </location>
</feature>
<reference evidence="7 8" key="1">
    <citation type="journal article" date="2023" name="ISME J.">
        <title>Cultivation and genomic characterization of novel and ubiquitous marine nitrite-oxidizing bacteria from the Nitrospirales.</title>
        <authorList>
            <person name="Mueller A.J."/>
            <person name="Daebeler A."/>
            <person name="Herbold C.W."/>
            <person name="Kirkegaard R.H."/>
            <person name="Daims H."/>
        </authorList>
    </citation>
    <scope>NUCLEOTIDE SEQUENCE [LARGE SCALE GENOMIC DNA]</scope>
    <source>
        <strain evidence="7 8">EB</strain>
    </source>
</reference>
<evidence type="ECO:0000256" key="3">
    <source>
        <dbReference type="ARBA" id="ARBA00022989"/>
    </source>
</evidence>
<dbReference type="PROSITE" id="PS50929">
    <property type="entry name" value="ABC_TM1F"/>
    <property type="match status" value="1"/>
</dbReference>
<comment type="subcellular location">
    <subcellularLocation>
        <location evidence="1">Cell membrane</location>
        <topology evidence="1">Multi-pass membrane protein</topology>
    </subcellularLocation>
</comment>
<dbReference type="InterPro" id="IPR036640">
    <property type="entry name" value="ABC1_TM_sf"/>
</dbReference>